<dbReference type="SMART" id="SM01244">
    <property type="entry name" value="IRS"/>
    <property type="match status" value="1"/>
</dbReference>
<dbReference type="GO" id="GO:0007169">
    <property type="term" value="P:cell surface receptor protein tyrosine kinase signaling pathway"/>
    <property type="evidence" value="ECO:0007669"/>
    <property type="project" value="TreeGrafter"/>
</dbReference>
<dbReference type="InterPro" id="IPR001849">
    <property type="entry name" value="PH_domain"/>
</dbReference>
<dbReference type="SMART" id="SM00310">
    <property type="entry name" value="PTBI"/>
    <property type="match status" value="1"/>
</dbReference>
<dbReference type="CTD" id="406361"/>
<dbReference type="GeneID" id="105894192"/>
<dbReference type="PANTHER" id="PTHR21258:SF46">
    <property type="entry name" value="DOCKING PROTEIN 1"/>
    <property type="match status" value="1"/>
</dbReference>
<dbReference type="Gene3D" id="2.30.29.30">
    <property type="entry name" value="Pleckstrin-homology domain (PH domain)/Phosphotyrosine-binding domain (PTB)"/>
    <property type="match status" value="2"/>
</dbReference>
<feature type="region of interest" description="Disordered" evidence="3">
    <location>
        <begin position="276"/>
        <end position="399"/>
    </location>
</feature>
<evidence type="ECO:0000259" key="4">
    <source>
        <dbReference type="PROSITE" id="PS51064"/>
    </source>
</evidence>
<dbReference type="SMART" id="SM00233">
    <property type="entry name" value="PH"/>
    <property type="match status" value="1"/>
</dbReference>
<dbReference type="SUPFAM" id="SSF50729">
    <property type="entry name" value="PH domain-like"/>
    <property type="match status" value="2"/>
</dbReference>
<accession>A0A6P3VMT3</accession>
<reference evidence="6" key="1">
    <citation type="submission" date="2025-08" db="UniProtKB">
        <authorList>
            <consortium name="RefSeq"/>
        </authorList>
    </citation>
    <scope>IDENTIFICATION</scope>
</reference>
<evidence type="ECO:0000256" key="1">
    <source>
        <dbReference type="ARBA" id="ARBA00010955"/>
    </source>
</evidence>
<comment type="similarity">
    <text evidence="1">Belongs to the DOK family. Type A subfamily.</text>
</comment>
<dbReference type="PROSITE" id="PS51064">
    <property type="entry name" value="IRS_PTB"/>
    <property type="match status" value="1"/>
</dbReference>
<feature type="compositionally biased region" description="Basic and acidic residues" evidence="3">
    <location>
        <begin position="381"/>
        <end position="399"/>
    </location>
</feature>
<dbReference type="AlphaFoldDB" id="A0A6P3VMT3"/>
<dbReference type="InterPro" id="IPR050996">
    <property type="entry name" value="Docking_Protein_DOK"/>
</dbReference>
<organism evidence="5 6">
    <name type="scientific">Clupea harengus</name>
    <name type="common">Atlantic herring</name>
    <dbReference type="NCBI Taxonomy" id="7950"/>
    <lineage>
        <taxon>Eukaryota</taxon>
        <taxon>Metazoa</taxon>
        <taxon>Chordata</taxon>
        <taxon>Craniata</taxon>
        <taxon>Vertebrata</taxon>
        <taxon>Euteleostomi</taxon>
        <taxon>Actinopterygii</taxon>
        <taxon>Neopterygii</taxon>
        <taxon>Teleostei</taxon>
        <taxon>Clupei</taxon>
        <taxon>Clupeiformes</taxon>
        <taxon>Clupeoidei</taxon>
        <taxon>Clupeidae</taxon>
        <taxon>Clupea</taxon>
    </lineage>
</organism>
<evidence type="ECO:0000313" key="5">
    <source>
        <dbReference type="Proteomes" id="UP000515152"/>
    </source>
</evidence>
<dbReference type="CDD" id="cd14676">
    <property type="entry name" value="PH_DOK1_2_3"/>
    <property type="match status" value="1"/>
</dbReference>
<dbReference type="RefSeq" id="XP_012676122.2">
    <property type="nucleotide sequence ID" value="XM_012820668.3"/>
</dbReference>
<dbReference type="GO" id="GO:0007265">
    <property type="term" value="P:Ras protein signal transduction"/>
    <property type="evidence" value="ECO:0007669"/>
    <property type="project" value="TreeGrafter"/>
</dbReference>
<dbReference type="KEGG" id="char:105894192"/>
<dbReference type="Proteomes" id="UP000515152">
    <property type="component" value="Chromosome 18"/>
</dbReference>
<dbReference type="Pfam" id="PF00169">
    <property type="entry name" value="PH"/>
    <property type="match status" value="1"/>
</dbReference>
<feature type="region of interest" description="Disordered" evidence="3">
    <location>
        <begin position="243"/>
        <end position="263"/>
    </location>
</feature>
<dbReference type="PANTHER" id="PTHR21258">
    <property type="entry name" value="DOCKING PROTEIN RELATED"/>
    <property type="match status" value="1"/>
</dbReference>
<dbReference type="InterPro" id="IPR011993">
    <property type="entry name" value="PH-like_dom_sf"/>
</dbReference>
<name>A0A6P3VMT3_CLUHA</name>
<sequence length="590" mass="64955">MDTHVKEGQLYVQHQKFGKKWKKNWFVLYPASQNGIARLEFYDCGGSGSEKPSNTKKLDKKIIRLSECISILPAVTESCPKENMAAFCVETNDKTHVFAAEKHVTTDWVEKMCEIAFQGGSGSLTGTDSNGQDIQMAENLIYYSREEVNEFWVTVQRTEASERCDLIGSYWLKADGESLILKDPKSKRNLLMWPYKLLRRYGRDRVMFSFEAGRRCDSGPGNFTFETKQGNDIFQIVESAIREQKAQAEDRHQSCPSFDPDCPAMQQIRTAIAEGNAREPDGDSGGSKPGSADGVFGRREGADGKHLKGRTLPEPPAPVGGTPPRSPMHRGPRSGPPSLDDQTNLYSEPADSVRIPPNPGECLYSDPVDSIKGGSSPRLRPLGDEGGSRHSGKKPEPFYSDIYDRVHLDLAQRTAGMSLDGIVRRPSEGGRAEHIYDEPEGRAGQYSSLPSLYDEARPDAQAWKTRGMDEFQGHEAPYNPDLDDYSVPAYGKPQPSATARPKVPKPLTAPKPIKGPRKEPPPLPQGKTGANLNNNNSSSNQNRGGGGGGVVGKHVELYSKVSKHKPPANSWYPPVALRSPDIIYDNLGDI</sequence>
<feature type="region of interest" description="Disordered" evidence="3">
    <location>
        <begin position="421"/>
        <end position="552"/>
    </location>
</feature>
<feature type="compositionally biased region" description="Basic and acidic residues" evidence="3">
    <location>
        <begin position="296"/>
        <end position="306"/>
    </location>
</feature>
<dbReference type="InterPro" id="IPR037751">
    <property type="entry name" value="Dok1/2/3_PTB"/>
</dbReference>
<protein>
    <submittedName>
        <fullName evidence="6">Docking protein 1b</fullName>
    </submittedName>
</protein>
<evidence type="ECO:0000256" key="3">
    <source>
        <dbReference type="SAM" id="MobiDB-lite"/>
    </source>
</evidence>
<feature type="compositionally biased region" description="Basic and acidic residues" evidence="3">
    <location>
        <begin position="243"/>
        <end position="253"/>
    </location>
</feature>
<dbReference type="GO" id="GO:0005737">
    <property type="term" value="C:cytoplasm"/>
    <property type="evidence" value="ECO:0007669"/>
    <property type="project" value="TreeGrafter"/>
</dbReference>
<evidence type="ECO:0000256" key="2">
    <source>
        <dbReference type="ARBA" id="ARBA00022553"/>
    </source>
</evidence>
<keyword evidence="5" id="KW-1185">Reference proteome</keyword>
<dbReference type="Pfam" id="PF02174">
    <property type="entry name" value="IRS"/>
    <property type="match status" value="1"/>
</dbReference>
<dbReference type="OrthoDB" id="6243387at2759"/>
<dbReference type="GO" id="GO:0043410">
    <property type="term" value="P:positive regulation of MAPK cascade"/>
    <property type="evidence" value="ECO:0007669"/>
    <property type="project" value="TreeGrafter"/>
</dbReference>
<feature type="domain" description="IRS-type PTB" evidence="4">
    <location>
        <begin position="147"/>
        <end position="251"/>
    </location>
</feature>
<proteinExistence type="inferred from homology"/>
<dbReference type="CDD" id="cd01203">
    <property type="entry name" value="PTB_DOK1_DOK2_DOK3"/>
    <property type="match status" value="1"/>
</dbReference>
<dbReference type="InterPro" id="IPR002404">
    <property type="entry name" value="IRS_PTB"/>
</dbReference>
<keyword evidence="2" id="KW-0597">Phosphoprotein</keyword>
<evidence type="ECO:0000313" key="6">
    <source>
        <dbReference type="RefSeq" id="XP_012676122.2"/>
    </source>
</evidence>
<gene>
    <name evidence="6" type="primary">dok1b</name>
</gene>
<feature type="compositionally biased region" description="Low complexity" evidence="3">
    <location>
        <begin position="529"/>
        <end position="542"/>
    </location>
</feature>
<feature type="compositionally biased region" description="Basic and acidic residues" evidence="3">
    <location>
        <begin position="422"/>
        <end position="441"/>
    </location>
</feature>